<evidence type="ECO:0000313" key="3">
    <source>
        <dbReference type="EMBL" id="KAK2159883.1"/>
    </source>
</evidence>
<keyword evidence="2" id="KW-0378">Hydrolase</keyword>
<sequence length="298" mass="32882">MPEKMSVLNCFKYNFALVSRIANSFAETSSFDLKSGVSPINIEKARAEHEQLVDALRRISLDVIELPCDEKHPDGLFVDDIAVVINGTALICRPQSPPNKPSREGELAVVRQVLRKELGLKVVEVENKGDEETKLEGGDVLWTGREIFVGLSERTNMQGAHAVGRTFPEYPTTVVKVHPPAIHLKDYISMAGPEIMAIGKSEGAKKTFQEMKASGAPGYKYIMVEEDEAANVLYCNGTLLHLSSDQIPKGFAVYENKIDCPRVAITMEEPLKRGGRLGSCVLLINRVRHPKKIPTTAQ</sequence>
<proteinExistence type="inferred from homology"/>
<dbReference type="FunFam" id="3.75.10.10:FF:000004">
    <property type="entry name" value="N(G),N(G)-dimethylarginine dimethylaminohydrolase 1"/>
    <property type="match status" value="1"/>
</dbReference>
<dbReference type="GO" id="GO:0016597">
    <property type="term" value="F:amino acid binding"/>
    <property type="evidence" value="ECO:0007669"/>
    <property type="project" value="TreeGrafter"/>
</dbReference>
<evidence type="ECO:0000256" key="2">
    <source>
        <dbReference type="ARBA" id="ARBA00022801"/>
    </source>
</evidence>
<organism evidence="3 4">
    <name type="scientific">Paralvinella palmiformis</name>
    <dbReference type="NCBI Taxonomy" id="53620"/>
    <lineage>
        <taxon>Eukaryota</taxon>
        <taxon>Metazoa</taxon>
        <taxon>Spiralia</taxon>
        <taxon>Lophotrochozoa</taxon>
        <taxon>Annelida</taxon>
        <taxon>Polychaeta</taxon>
        <taxon>Sedentaria</taxon>
        <taxon>Canalipalpata</taxon>
        <taxon>Terebellida</taxon>
        <taxon>Terebelliformia</taxon>
        <taxon>Alvinellidae</taxon>
        <taxon>Paralvinella</taxon>
    </lineage>
</organism>
<evidence type="ECO:0008006" key="5">
    <source>
        <dbReference type="Google" id="ProtNLM"/>
    </source>
</evidence>
<accession>A0AAD9JWQ2</accession>
<reference evidence="3" key="1">
    <citation type="journal article" date="2023" name="Mol. Biol. Evol.">
        <title>Third-Generation Sequencing Reveals the Adaptive Role of the Epigenome in Three Deep-Sea Polychaetes.</title>
        <authorList>
            <person name="Perez M."/>
            <person name="Aroh O."/>
            <person name="Sun Y."/>
            <person name="Lan Y."/>
            <person name="Juniper S.K."/>
            <person name="Young C.R."/>
            <person name="Angers B."/>
            <person name="Qian P.Y."/>
        </authorList>
    </citation>
    <scope>NUCLEOTIDE SEQUENCE</scope>
    <source>
        <strain evidence="3">P08H-3</strain>
    </source>
</reference>
<comment type="similarity">
    <text evidence="1">Belongs to the DDAH family.</text>
</comment>
<dbReference type="AlphaFoldDB" id="A0AAD9JWQ2"/>
<dbReference type="Pfam" id="PF19420">
    <property type="entry name" value="DDAH_eukar"/>
    <property type="match status" value="1"/>
</dbReference>
<dbReference type="GO" id="GO:0016403">
    <property type="term" value="F:dimethylargininase activity"/>
    <property type="evidence" value="ECO:0007669"/>
    <property type="project" value="TreeGrafter"/>
</dbReference>
<dbReference type="InterPro" id="IPR033199">
    <property type="entry name" value="DDAH-like"/>
</dbReference>
<evidence type="ECO:0000256" key="1">
    <source>
        <dbReference type="ARBA" id="ARBA00008532"/>
    </source>
</evidence>
<dbReference type="SUPFAM" id="SSF55909">
    <property type="entry name" value="Pentein"/>
    <property type="match status" value="1"/>
</dbReference>
<dbReference type="GO" id="GO:0000052">
    <property type="term" value="P:citrulline metabolic process"/>
    <property type="evidence" value="ECO:0007669"/>
    <property type="project" value="TreeGrafter"/>
</dbReference>
<dbReference type="PANTHER" id="PTHR12737">
    <property type="entry name" value="DIMETHYLARGININE DIMETHYLAMINOHYDROLASE"/>
    <property type="match status" value="1"/>
</dbReference>
<dbReference type="EMBL" id="JAODUP010000144">
    <property type="protein sequence ID" value="KAK2159883.1"/>
    <property type="molecule type" value="Genomic_DNA"/>
</dbReference>
<dbReference type="PANTHER" id="PTHR12737:SF9">
    <property type="entry name" value="DIMETHYLARGININASE"/>
    <property type="match status" value="1"/>
</dbReference>
<dbReference type="Proteomes" id="UP001208570">
    <property type="component" value="Unassembled WGS sequence"/>
</dbReference>
<name>A0AAD9JWQ2_9ANNE</name>
<dbReference type="GO" id="GO:0006525">
    <property type="term" value="P:arginine metabolic process"/>
    <property type="evidence" value="ECO:0007669"/>
    <property type="project" value="TreeGrafter"/>
</dbReference>
<dbReference type="GO" id="GO:0045429">
    <property type="term" value="P:positive regulation of nitric oxide biosynthetic process"/>
    <property type="evidence" value="ECO:0007669"/>
    <property type="project" value="TreeGrafter"/>
</dbReference>
<dbReference type="Gene3D" id="3.75.10.10">
    <property type="entry name" value="L-arginine/glycine Amidinotransferase, Chain A"/>
    <property type="match status" value="1"/>
</dbReference>
<comment type="caution">
    <text evidence="3">The sequence shown here is derived from an EMBL/GenBank/DDBJ whole genome shotgun (WGS) entry which is preliminary data.</text>
</comment>
<evidence type="ECO:0000313" key="4">
    <source>
        <dbReference type="Proteomes" id="UP001208570"/>
    </source>
</evidence>
<keyword evidence="4" id="KW-1185">Reference proteome</keyword>
<protein>
    <recommendedName>
        <fullName evidence="5">Dimethylargininase</fullName>
    </recommendedName>
</protein>
<gene>
    <name evidence="3" type="ORF">LSH36_144g05034</name>
</gene>